<dbReference type="InterPro" id="IPR018461">
    <property type="entry name" value="Na/H_Antiport_NhaC-like_C"/>
</dbReference>
<dbReference type="PANTHER" id="PTHR43478:SF1">
    <property type="entry name" value="NA+_H+ ANTIPORTER NHAC-LIKE C-TERMINAL DOMAIN-CONTAINING PROTEIN"/>
    <property type="match status" value="1"/>
</dbReference>
<feature type="transmembrane region" description="Helical" evidence="6">
    <location>
        <begin position="305"/>
        <end position="323"/>
    </location>
</feature>
<dbReference type="EMBL" id="VMHE01000022">
    <property type="protein sequence ID" value="TSJ61902.1"/>
    <property type="molecule type" value="Genomic_DNA"/>
</dbReference>
<evidence type="ECO:0000256" key="3">
    <source>
        <dbReference type="ARBA" id="ARBA00022692"/>
    </source>
</evidence>
<sequence length="517" mass="56093">MEGTIFSLIPPILMIILVLLTRKVLLSLGAGIIVGALMIESFDVLETIKRIWFTFQELFYAEGSWDLWSIQLIIFLLFLGMLIAFLTASGGAKAFGDWAIHKIRTREGSQYMTGLLGMGIFIDDYFNSLTIGQVSRPVTDRHRVSRAKLAYLIDSTSAPVTVLSPISSWGAYIIGIIATIISTNELTNYQAFNSFIQMVPYNFYAISAILLVFLVAWLNLDIGPMKKHEDRAKETGQLVDPDNDDIPGDLQSEIYENTLGKVSHLMIPIVVLIVVTLSMMIYTGIQASGETNLISIFADTDVNLSLVVGGFVALLVSIIFYFTQNGEKTSFGRVSIEGIKAMLPAIYILVLAWMIVSIIGAIGTDAYLSGLVERSNINVAYLPFLLFIVSGFMAFSTGTSWGTFGIMLPIAGSMAVTLDPSLFIPALAAVLAGSVFGDHCSPISDTSVLSSTGAGANHIDHVLTQIPYAILAALASSVGYLLFAWTDSLLLSLIVTLATLVLLAYLAKQLLMKKDTA</sequence>
<dbReference type="Proteomes" id="UP000316425">
    <property type="component" value="Unassembled WGS sequence"/>
</dbReference>
<feature type="transmembrane region" description="Helical" evidence="6">
    <location>
        <begin position="201"/>
        <end position="220"/>
    </location>
</feature>
<evidence type="ECO:0000256" key="2">
    <source>
        <dbReference type="ARBA" id="ARBA00022475"/>
    </source>
</evidence>
<evidence type="ECO:0000259" key="7">
    <source>
        <dbReference type="Pfam" id="PF03553"/>
    </source>
</evidence>
<dbReference type="Pfam" id="PF03553">
    <property type="entry name" value="Na_H_antiporter"/>
    <property type="match status" value="1"/>
</dbReference>
<comment type="caution">
    <text evidence="8">The sequence shown here is derived from an EMBL/GenBank/DDBJ whole genome shotgun (WGS) entry which is preliminary data.</text>
</comment>
<feature type="domain" description="Na+/H+ antiporter NhaC-like C-terminal" evidence="7">
    <location>
        <begin position="160"/>
        <end position="485"/>
    </location>
</feature>
<proteinExistence type="predicted"/>
<feature type="transmembrane region" description="Helical" evidence="6">
    <location>
        <begin position="466"/>
        <end position="483"/>
    </location>
</feature>
<dbReference type="AlphaFoldDB" id="A0A556PBY6"/>
<feature type="transmembrane region" description="Helical" evidence="6">
    <location>
        <begin position="380"/>
        <end position="404"/>
    </location>
</feature>
<dbReference type="GO" id="GO:0005886">
    <property type="term" value="C:plasma membrane"/>
    <property type="evidence" value="ECO:0007669"/>
    <property type="project" value="UniProtKB-SubCell"/>
</dbReference>
<accession>A0A556PBY6</accession>
<gene>
    <name evidence="8" type="ORF">FPQ13_10560</name>
</gene>
<name>A0A556PBY6_9BACI</name>
<evidence type="ECO:0000256" key="4">
    <source>
        <dbReference type="ARBA" id="ARBA00022989"/>
    </source>
</evidence>
<feature type="transmembrane region" description="Helical" evidence="6">
    <location>
        <begin position="151"/>
        <end position="181"/>
    </location>
</feature>
<dbReference type="PANTHER" id="PTHR43478">
    <property type="entry name" value="NA+/H+ ANTIPORTER-RELATED"/>
    <property type="match status" value="1"/>
</dbReference>
<keyword evidence="3 6" id="KW-0812">Transmembrane</keyword>
<dbReference type="RefSeq" id="WP_144089295.1">
    <property type="nucleotide sequence ID" value="NZ_VMHE01000022.1"/>
</dbReference>
<organism evidence="8 9">
    <name type="scientific">Allobacillus salarius</name>
    <dbReference type="NCBI Taxonomy" id="1955272"/>
    <lineage>
        <taxon>Bacteria</taxon>
        <taxon>Bacillati</taxon>
        <taxon>Bacillota</taxon>
        <taxon>Bacilli</taxon>
        <taxon>Bacillales</taxon>
        <taxon>Bacillaceae</taxon>
        <taxon>Allobacillus</taxon>
    </lineage>
</organism>
<feature type="transmembrane region" description="Helical" evidence="6">
    <location>
        <begin position="344"/>
        <end position="368"/>
    </location>
</feature>
<feature type="transmembrane region" description="Helical" evidence="6">
    <location>
        <begin position="489"/>
        <end position="507"/>
    </location>
</feature>
<feature type="transmembrane region" description="Helical" evidence="6">
    <location>
        <begin position="68"/>
        <end position="88"/>
    </location>
</feature>
<feature type="transmembrane region" description="Helical" evidence="6">
    <location>
        <begin position="12"/>
        <end position="39"/>
    </location>
</feature>
<protein>
    <submittedName>
        <fullName evidence="8">Na+/H+ antiporter NhaC family protein</fullName>
    </submittedName>
</protein>
<reference evidence="8 9" key="1">
    <citation type="submission" date="2019-07" db="EMBL/GenBank/DDBJ databases">
        <title>Allobacillus sp. nov. SKP isolated from shrimp paste of Euphausiacea.</title>
        <authorList>
            <person name="Kanchanasin P."/>
            <person name="Tanasupawat S."/>
            <person name="Shi W."/>
            <person name="Wu L."/>
            <person name="Ma J."/>
        </authorList>
    </citation>
    <scope>NUCLEOTIDE SEQUENCE [LARGE SCALE GENOMIC DNA]</scope>
    <source>
        <strain evidence="8 9">SKP4-8</strain>
    </source>
</reference>
<evidence type="ECO:0000256" key="1">
    <source>
        <dbReference type="ARBA" id="ARBA00004651"/>
    </source>
</evidence>
<dbReference type="OrthoDB" id="9762978at2"/>
<feature type="transmembrane region" description="Helical" evidence="6">
    <location>
        <begin position="265"/>
        <end position="285"/>
    </location>
</feature>
<keyword evidence="2" id="KW-1003">Cell membrane</keyword>
<evidence type="ECO:0000256" key="6">
    <source>
        <dbReference type="SAM" id="Phobius"/>
    </source>
</evidence>
<keyword evidence="4 6" id="KW-1133">Transmembrane helix</keyword>
<evidence type="ECO:0000313" key="9">
    <source>
        <dbReference type="Proteomes" id="UP000316425"/>
    </source>
</evidence>
<evidence type="ECO:0000313" key="8">
    <source>
        <dbReference type="EMBL" id="TSJ61902.1"/>
    </source>
</evidence>
<evidence type="ECO:0000256" key="5">
    <source>
        <dbReference type="ARBA" id="ARBA00023136"/>
    </source>
</evidence>
<comment type="subcellular location">
    <subcellularLocation>
        <location evidence="1">Cell membrane</location>
        <topology evidence="1">Multi-pass membrane protein</topology>
    </subcellularLocation>
</comment>
<keyword evidence="9" id="KW-1185">Reference proteome</keyword>
<keyword evidence="5 6" id="KW-0472">Membrane</keyword>